<dbReference type="GO" id="GO:0003887">
    <property type="term" value="F:DNA-directed DNA polymerase activity"/>
    <property type="evidence" value="ECO:0007669"/>
    <property type="project" value="UniProtKB-KW"/>
</dbReference>
<keyword evidence="4" id="KW-0862">Zinc</keyword>
<keyword evidence="8" id="KW-0235">DNA replication</keyword>
<evidence type="ECO:0000256" key="8">
    <source>
        <dbReference type="RuleBase" id="RU364063"/>
    </source>
</evidence>
<evidence type="ECO:0000256" key="5">
    <source>
        <dbReference type="ARBA" id="ARBA00022840"/>
    </source>
</evidence>
<dbReference type="Gene3D" id="3.40.50.300">
    <property type="entry name" value="P-loop containing nucleotide triphosphate hydrolases"/>
    <property type="match status" value="1"/>
</dbReference>
<evidence type="ECO:0000259" key="9">
    <source>
        <dbReference type="SMART" id="SM00382"/>
    </source>
</evidence>
<dbReference type="InterPro" id="IPR050238">
    <property type="entry name" value="DNA_Rep/Repair_Clamp_Loader"/>
</dbReference>
<dbReference type="SUPFAM" id="SSF48019">
    <property type="entry name" value="post-AAA+ oligomerization domain-like"/>
    <property type="match status" value="1"/>
</dbReference>
<dbReference type="CDD" id="cd18137">
    <property type="entry name" value="HLD_clamp_pol_III_gamma_tau"/>
    <property type="match status" value="1"/>
</dbReference>
<evidence type="ECO:0000256" key="6">
    <source>
        <dbReference type="ARBA" id="ARBA00022932"/>
    </source>
</evidence>
<dbReference type="EMBL" id="PFWT01000017">
    <property type="protein sequence ID" value="PJA46101.1"/>
    <property type="molecule type" value="Genomic_DNA"/>
</dbReference>
<comment type="function">
    <text evidence="8">DNA polymerase III is a complex, multichain enzyme responsible for most of the replicative synthesis in bacteria. This DNA polymerase also exhibits 3' to 5' exonuclease activity.</text>
</comment>
<dbReference type="InterPro" id="IPR012763">
    <property type="entry name" value="DNA_pol_III_sug/sutau_N"/>
</dbReference>
<dbReference type="Gene3D" id="1.20.272.10">
    <property type="match status" value="1"/>
</dbReference>
<comment type="catalytic activity">
    <reaction evidence="7 8">
        <text>DNA(n) + a 2'-deoxyribonucleoside 5'-triphosphate = DNA(n+1) + diphosphate</text>
        <dbReference type="Rhea" id="RHEA:22508"/>
        <dbReference type="Rhea" id="RHEA-COMP:17339"/>
        <dbReference type="Rhea" id="RHEA-COMP:17340"/>
        <dbReference type="ChEBI" id="CHEBI:33019"/>
        <dbReference type="ChEBI" id="CHEBI:61560"/>
        <dbReference type="ChEBI" id="CHEBI:173112"/>
        <dbReference type="EC" id="2.7.7.7"/>
    </reaction>
</comment>
<dbReference type="Pfam" id="PF22608">
    <property type="entry name" value="DNAX_ATPase_lid"/>
    <property type="match status" value="1"/>
</dbReference>
<dbReference type="PANTHER" id="PTHR11669:SF0">
    <property type="entry name" value="PROTEIN STICHEL-LIKE 2"/>
    <property type="match status" value="1"/>
</dbReference>
<reference evidence="11" key="1">
    <citation type="submission" date="2017-09" db="EMBL/GenBank/DDBJ databases">
        <title>Depth-based differentiation of microbial function through sediment-hosted aquifers and enrichment of novel symbionts in the deep terrestrial subsurface.</title>
        <authorList>
            <person name="Probst A.J."/>
            <person name="Ladd B."/>
            <person name="Jarett J.K."/>
            <person name="Geller-Mcgrath D.E."/>
            <person name="Sieber C.M.K."/>
            <person name="Emerson J.B."/>
            <person name="Anantharaman K."/>
            <person name="Thomas B.C."/>
            <person name="Malmstrom R."/>
            <person name="Stieglmeier M."/>
            <person name="Klingl A."/>
            <person name="Woyke T."/>
            <person name="Ryan C.M."/>
            <person name="Banfield J.F."/>
        </authorList>
    </citation>
    <scope>NUCLEOTIDE SEQUENCE [LARGE SCALE GENOMIC DNA]</scope>
</reference>
<dbReference type="Gene3D" id="1.10.8.60">
    <property type="match status" value="1"/>
</dbReference>
<keyword evidence="8" id="KW-0548">Nucleotidyltransferase</keyword>
<keyword evidence="6 8" id="KW-0239">DNA-directed DNA polymerase</keyword>
<dbReference type="PANTHER" id="PTHR11669">
    <property type="entry name" value="REPLICATION FACTOR C / DNA POLYMERASE III GAMMA-TAU SUBUNIT"/>
    <property type="match status" value="1"/>
</dbReference>
<keyword evidence="5 8" id="KW-0067">ATP-binding</keyword>
<evidence type="ECO:0000313" key="10">
    <source>
        <dbReference type="EMBL" id="PJA46101.1"/>
    </source>
</evidence>
<dbReference type="SMART" id="SM00382">
    <property type="entry name" value="AAA"/>
    <property type="match status" value="1"/>
</dbReference>
<dbReference type="FunFam" id="3.40.50.300:FF:000014">
    <property type="entry name" value="DNA polymerase III subunit gamma/tau"/>
    <property type="match status" value="1"/>
</dbReference>
<keyword evidence="3 8" id="KW-0547">Nucleotide-binding</keyword>
<dbReference type="Proteomes" id="UP000231263">
    <property type="component" value="Unassembled WGS sequence"/>
</dbReference>
<dbReference type="EC" id="2.7.7.7" evidence="8"/>
<dbReference type="GO" id="GO:0006261">
    <property type="term" value="P:DNA-templated DNA replication"/>
    <property type="evidence" value="ECO:0007669"/>
    <property type="project" value="TreeGrafter"/>
</dbReference>
<evidence type="ECO:0000256" key="1">
    <source>
        <dbReference type="ARBA" id="ARBA00006360"/>
    </source>
</evidence>
<dbReference type="SUPFAM" id="SSF52540">
    <property type="entry name" value="P-loop containing nucleoside triphosphate hydrolases"/>
    <property type="match status" value="1"/>
</dbReference>
<evidence type="ECO:0000256" key="4">
    <source>
        <dbReference type="ARBA" id="ARBA00022833"/>
    </source>
</evidence>
<comment type="caution">
    <text evidence="10">The sequence shown here is derived from an EMBL/GenBank/DDBJ whole genome shotgun (WGS) entry which is preliminary data.</text>
</comment>
<comment type="similarity">
    <text evidence="1 8">Belongs to the DnaX/STICHEL family.</text>
</comment>
<proteinExistence type="inferred from homology"/>
<keyword evidence="2" id="KW-0479">Metal-binding</keyword>
<dbReference type="NCBIfam" id="NF004046">
    <property type="entry name" value="PRK05563.1"/>
    <property type="match status" value="1"/>
</dbReference>
<evidence type="ECO:0000313" key="11">
    <source>
        <dbReference type="Proteomes" id="UP000231263"/>
    </source>
</evidence>
<evidence type="ECO:0000256" key="7">
    <source>
        <dbReference type="ARBA" id="ARBA00049244"/>
    </source>
</evidence>
<dbReference type="InterPro" id="IPR008921">
    <property type="entry name" value="DNA_pol3_clamp-load_cplx_C"/>
</dbReference>
<dbReference type="InterPro" id="IPR003593">
    <property type="entry name" value="AAA+_ATPase"/>
</dbReference>
<dbReference type="AlphaFoldDB" id="A0A2M7XE04"/>
<sequence length="543" mass="59932">MKGVIYRKYRPSTFADVTNQNHIKITIQNQIANNTTSHAYIFAGPRGVGKTTIARLLAKTLNCENRKSGETEPCNKCSNCLELSAGRAIDVIEVDAASQTGVDNVRENIIESIRFAPAKSKFKVFIIDEVHMLSSSSFNALLKTLEEPPAHAMFILATTEIHKIPQTILSRCQRFDFKRIPTSEIVKRLEGICVQEEVKVELEVLRAIAHLSEGCLRDAESLFGQILALGEKEIGMREASIILPVTNISVVTNIVDAVCRKDSRIVLNELNKFVDQGGSIKNLHNELIDFVRTIMLLALDGPYHDHYDKETMEQIRKMIELIGAQGARKLVDMLLLAKIKAPPDALPQLPLEICFIEYIGVGFTAPTAKKVEVLTPAMTKEPVQVVQKVQAPTVETPQQAVLKESESKVEIVKEAVEVKKAPEDNSESAPSASETGTALPFSLENVQAKWGRCCEAVGKRNVAIPLALLSAKPLRLEGDNLVIGFTTSFHFETINNQKNLNIISEAVNEVMQSSVVCSAFFIENKEEKELQDLANAFGGSIQD</sequence>
<feature type="domain" description="AAA+ ATPase" evidence="9">
    <location>
        <begin position="36"/>
        <end position="181"/>
    </location>
</feature>
<name>A0A2M7XE04_9BACT</name>
<dbReference type="InterPro" id="IPR045085">
    <property type="entry name" value="HLD_clamp_pol_III_gamma_tau"/>
</dbReference>
<keyword evidence="8" id="KW-0808">Transferase</keyword>
<dbReference type="NCBIfam" id="TIGR02397">
    <property type="entry name" value="dnaX_nterm"/>
    <property type="match status" value="1"/>
</dbReference>
<dbReference type="GO" id="GO:0005524">
    <property type="term" value="F:ATP binding"/>
    <property type="evidence" value="ECO:0007669"/>
    <property type="project" value="UniProtKB-KW"/>
</dbReference>
<organism evidence="10 11">
    <name type="scientific">Candidatus Uhrbacteria bacterium CG_4_9_14_3_um_filter_41_35</name>
    <dbReference type="NCBI Taxonomy" id="1975034"/>
    <lineage>
        <taxon>Bacteria</taxon>
        <taxon>Candidatus Uhriibacteriota</taxon>
    </lineage>
</organism>
<dbReference type="InterPro" id="IPR027417">
    <property type="entry name" value="P-loop_NTPase"/>
</dbReference>
<accession>A0A2M7XE04</accession>
<dbReference type="GO" id="GO:0003677">
    <property type="term" value="F:DNA binding"/>
    <property type="evidence" value="ECO:0007669"/>
    <property type="project" value="InterPro"/>
</dbReference>
<dbReference type="GO" id="GO:0046872">
    <property type="term" value="F:metal ion binding"/>
    <property type="evidence" value="ECO:0007669"/>
    <property type="project" value="UniProtKB-KW"/>
</dbReference>
<comment type="subunit">
    <text evidence="8">DNA polymerase III contains a core (composed of alpha, epsilon and theta chains) that associates with a tau subunit. This core dimerizes to form the POLIII' complex. PolIII' associates with the gamma complex (composed of gamma, delta, delta', psi and chi chains) and with the beta chain to form the complete DNA polymerase III complex.</text>
</comment>
<protein>
    <recommendedName>
        <fullName evidence="8">DNA polymerase III subunit gamma/tau</fullName>
        <ecNumber evidence="8">2.7.7.7</ecNumber>
    </recommendedName>
</protein>
<gene>
    <name evidence="8" type="primary">dnaX</name>
    <name evidence="10" type="ORF">CO173_03615</name>
</gene>
<evidence type="ECO:0000256" key="3">
    <source>
        <dbReference type="ARBA" id="ARBA00022741"/>
    </source>
</evidence>
<evidence type="ECO:0000256" key="2">
    <source>
        <dbReference type="ARBA" id="ARBA00022723"/>
    </source>
</evidence>
<dbReference type="GO" id="GO:0009360">
    <property type="term" value="C:DNA polymerase III complex"/>
    <property type="evidence" value="ECO:0007669"/>
    <property type="project" value="InterPro"/>
</dbReference>
<dbReference type="Pfam" id="PF13177">
    <property type="entry name" value="DNA_pol3_delta2"/>
    <property type="match status" value="1"/>
</dbReference>
<dbReference type="CDD" id="cd00009">
    <property type="entry name" value="AAA"/>
    <property type="match status" value="1"/>
</dbReference>